<dbReference type="Gene3D" id="3.90.176.10">
    <property type="entry name" value="Toxin ADP-ribosyltransferase, Chain A, domain 1"/>
    <property type="match status" value="1"/>
</dbReference>
<dbReference type="AlphaFoldDB" id="A0A369J2Q4"/>
<sequence>MASSLSFGQANSTSFPTRGEHEHSAYSHRFGDWNSMRYLCKFGKDGISRAQTFYSGDSVSTRMDAVRKAIVHVREHWQQYPVLMEDLRSYIKELTDMSHETLEELEHLRVVLSSKKVWKDGGGFSEDDDLSVIRLYTSKVGYDQIFRIINQAFRTDDLAEQEKRLRCAVFLIELLNIDLFNYTLRDSNRSSNFQGTVYRGVSFSEDQLMDFVNLAARPVAERYWAIPLAMMSASTDREVALREFAGIDALERADGDGMSTRYPFLWRIHVIGLHPKYLQIYRERFPSSVVSTICAVPIRELSDFGVEDEVLLRGPFFQLVCVREELLAGREKPIHVMDLVMLNTNRDHPSTMQLGEARGEKARQLFACLVGMWRAEVCTNLARAYGLMHDAEEYERIHRSERAKFESYVK</sequence>
<feature type="compositionally biased region" description="Polar residues" evidence="1">
    <location>
        <begin position="1"/>
        <end position="16"/>
    </location>
</feature>
<organism evidence="2 3">
    <name type="scientific">Hypsizygus marmoreus</name>
    <name type="common">White beech mushroom</name>
    <name type="synonym">Agaricus marmoreus</name>
    <dbReference type="NCBI Taxonomy" id="39966"/>
    <lineage>
        <taxon>Eukaryota</taxon>
        <taxon>Fungi</taxon>
        <taxon>Dikarya</taxon>
        <taxon>Basidiomycota</taxon>
        <taxon>Agaricomycotina</taxon>
        <taxon>Agaricomycetes</taxon>
        <taxon>Agaricomycetidae</taxon>
        <taxon>Agaricales</taxon>
        <taxon>Tricholomatineae</taxon>
        <taxon>Lyophyllaceae</taxon>
        <taxon>Hypsizygus</taxon>
    </lineage>
</organism>
<dbReference type="Proteomes" id="UP000076154">
    <property type="component" value="Unassembled WGS sequence"/>
</dbReference>
<evidence type="ECO:0000256" key="1">
    <source>
        <dbReference type="SAM" id="MobiDB-lite"/>
    </source>
</evidence>
<reference evidence="2" key="1">
    <citation type="submission" date="2018-04" db="EMBL/GenBank/DDBJ databases">
        <title>Whole genome sequencing of Hypsizygus marmoreus.</title>
        <authorList>
            <person name="Choi I.-G."/>
            <person name="Min B."/>
            <person name="Kim J.-G."/>
            <person name="Kim S."/>
            <person name="Oh Y.-L."/>
            <person name="Kong W.-S."/>
            <person name="Park H."/>
            <person name="Jeong J."/>
            <person name="Song E.-S."/>
        </authorList>
    </citation>
    <scope>NUCLEOTIDE SEQUENCE [LARGE SCALE GENOMIC DNA]</scope>
    <source>
        <strain evidence="2">51987-8</strain>
    </source>
</reference>
<name>A0A369J2Q4_HYPMA</name>
<protein>
    <submittedName>
        <fullName evidence="2">Uncharacterized protein</fullName>
    </submittedName>
</protein>
<dbReference type="InParanoid" id="A0A369J2Q4"/>
<comment type="caution">
    <text evidence="2">The sequence shown here is derived from an EMBL/GenBank/DDBJ whole genome shotgun (WGS) entry which is preliminary data.</text>
</comment>
<proteinExistence type="predicted"/>
<dbReference type="OrthoDB" id="2890956at2759"/>
<evidence type="ECO:0000313" key="2">
    <source>
        <dbReference type="EMBL" id="RDB15430.1"/>
    </source>
</evidence>
<accession>A0A369J2Q4</accession>
<evidence type="ECO:0000313" key="3">
    <source>
        <dbReference type="Proteomes" id="UP000076154"/>
    </source>
</evidence>
<feature type="region of interest" description="Disordered" evidence="1">
    <location>
        <begin position="1"/>
        <end position="21"/>
    </location>
</feature>
<gene>
    <name evidence="2" type="ORF">Hypma_004177</name>
</gene>
<keyword evidence="3" id="KW-1185">Reference proteome</keyword>
<dbReference type="EMBL" id="LUEZ02000158">
    <property type="protein sequence ID" value="RDB15430.1"/>
    <property type="molecule type" value="Genomic_DNA"/>
</dbReference>